<feature type="region of interest" description="Disordered" evidence="1">
    <location>
        <begin position="65"/>
        <end position="99"/>
    </location>
</feature>
<reference evidence="2 3" key="1">
    <citation type="submission" date="2014-02" db="EMBL/GenBank/DDBJ databases">
        <title>The small core and large imbalanced accessory genome model reveals a collaborative survival strategy of Sorangium cellulosum strains in nature.</title>
        <authorList>
            <person name="Han K."/>
            <person name="Peng R."/>
            <person name="Blom J."/>
            <person name="Li Y.-Z."/>
        </authorList>
    </citation>
    <scope>NUCLEOTIDE SEQUENCE [LARGE SCALE GENOMIC DNA]</scope>
    <source>
        <strain evidence="2 3">So0011-07</strain>
    </source>
</reference>
<evidence type="ECO:0000256" key="1">
    <source>
        <dbReference type="SAM" id="MobiDB-lite"/>
    </source>
</evidence>
<evidence type="ECO:0000313" key="2">
    <source>
        <dbReference type="EMBL" id="KYF87382.1"/>
    </source>
</evidence>
<organism evidence="2 3">
    <name type="scientific">Sorangium cellulosum</name>
    <name type="common">Polyangium cellulosum</name>
    <dbReference type="NCBI Taxonomy" id="56"/>
    <lineage>
        <taxon>Bacteria</taxon>
        <taxon>Pseudomonadati</taxon>
        <taxon>Myxococcota</taxon>
        <taxon>Polyangia</taxon>
        <taxon>Polyangiales</taxon>
        <taxon>Polyangiaceae</taxon>
        <taxon>Sorangium</taxon>
    </lineage>
</organism>
<feature type="compositionally biased region" description="Gly residues" evidence="1">
    <location>
        <begin position="88"/>
        <end position="99"/>
    </location>
</feature>
<comment type="caution">
    <text evidence="2">The sequence shown here is derived from an EMBL/GenBank/DDBJ whole genome shotgun (WGS) entry which is preliminary data.</text>
</comment>
<protein>
    <submittedName>
        <fullName evidence="2">Uncharacterized protein</fullName>
    </submittedName>
</protein>
<gene>
    <name evidence="2" type="ORF">BE17_18695</name>
</gene>
<accession>A0A150S4L6</accession>
<name>A0A150S4L6_SORCE</name>
<evidence type="ECO:0000313" key="3">
    <source>
        <dbReference type="Proteomes" id="UP000075635"/>
    </source>
</evidence>
<proteinExistence type="predicted"/>
<dbReference type="Proteomes" id="UP000075635">
    <property type="component" value="Unassembled WGS sequence"/>
</dbReference>
<sequence>MGLALGAECMTAAQCQHGRCLHRAGQTDRPGFCSVRCESAADCPATLSACERVSDGEGMAMCLPGEVGPGAAATPGPEVKASERSGGKADGGGAAATGR</sequence>
<dbReference type="AlphaFoldDB" id="A0A150S4L6"/>
<dbReference type="EMBL" id="JEMB01001446">
    <property type="protein sequence ID" value="KYF87382.1"/>
    <property type="molecule type" value="Genomic_DNA"/>
</dbReference>